<feature type="transmembrane region" description="Helical" evidence="6">
    <location>
        <begin position="188"/>
        <end position="208"/>
    </location>
</feature>
<dbReference type="PANTHER" id="PTHR23501:SF177">
    <property type="entry name" value="MAJOR FACILITATOR SUPERFAMILY (MFS) PROFILE DOMAIN-CONTAINING PROTEIN-RELATED"/>
    <property type="match status" value="1"/>
</dbReference>
<name>A0AA43QVL9_9LECA</name>
<dbReference type="InterPro" id="IPR020846">
    <property type="entry name" value="MFS_dom"/>
</dbReference>
<dbReference type="PANTHER" id="PTHR23501">
    <property type="entry name" value="MAJOR FACILITATOR SUPERFAMILY"/>
    <property type="match status" value="1"/>
</dbReference>
<organism evidence="8 9">
    <name type="scientific">Ramalina farinacea</name>
    <dbReference type="NCBI Taxonomy" id="258253"/>
    <lineage>
        <taxon>Eukaryota</taxon>
        <taxon>Fungi</taxon>
        <taxon>Dikarya</taxon>
        <taxon>Ascomycota</taxon>
        <taxon>Pezizomycotina</taxon>
        <taxon>Lecanoromycetes</taxon>
        <taxon>OSLEUM clade</taxon>
        <taxon>Lecanoromycetidae</taxon>
        <taxon>Lecanorales</taxon>
        <taxon>Lecanorineae</taxon>
        <taxon>Ramalinaceae</taxon>
        <taxon>Ramalina</taxon>
    </lineage>
</organism>
<dbReference type="GO" id="GO:0022857">
    <property type="term" value="F:transmembrane transporter activity"/>
    <property type="evidence" value="ECO:0007669"/>
    <property type="project" value="InterPro"/>
</dbReference>
<feature type="domain" description="Major facilitator superfamily (MFS) profile" evidence="7">
    <location>
        <begin position="40"/>
        <end position="423"/>
    </location>
</feature>
<comment type="subcellular location">
    <subcellularLocation>
        <location evidence="1">Membrane</location>
        <topology evidence="1">Multi-pass membrane protein</topology>
    </subcellularLocation>
</comment>
<evidence type="ECO:0000256" key="1">
    <source>
        <dbReference type="ARBA" id="ARBA00004141"/>
    </source>
</evidence>
<evidence type="ECO:0000256" key="5">
    <source>
        <dbReference type="ARBA" id="ARBA00023136"/>
    </source>
</evidence>
<dbReference type="GO" id="GO:0005886">
    <property type="term" value="C:plasma membrane"/>
    <property type="evidence" value="ECO:0007669"/>
    <property type="project" value="TreeGrafter"/>
</dbReference>
<dbReference type="Pfam" id="PF07690">
    <property type="entry name" value="MFS_1"/>
    <property type="match status" value="1"/>
</dbReference>
<feature type="transmembrane region" description="Helical" evidence="6">
    <location>
        <begin position="75"/>
        <end position="93"/>
    </location>
</feature>
<dbReference type="PROSITE" id="PS50850">
    <property type="entry name" value="MFS"/>
    <property type="match status" value="1"/>
</dbReference>
<protein>
    <recommendedName>
        <fullName evidence="7">Major facilitator superfamily (MFS) profile domain-containing protein</fullName>
    </recommendedName>
</protein>
<keyword evidence="3 6" id="KW-0812">Transmembrane</keyword>
<feature type="transmembrane region" description="Helical" evidence="6">
    <location>
        <begin position="392"/>
        <end position="414"/>
    </location>
</feature>
<evidence type="ECO:0000259" key="7">
    <source>
        <dbReference type="PROSITE" id="PS50850"/>
    </source>
</evidence>
<feature type="transmembrane region" description="Helical" evidence="6">
    <location>
        <begin position="130"/>
        <end position="151"/>
    </location>
</feature>
<feature type="transmembrane region" description="Helical" evidence="6">
    <location>
        <begin position="288"/>
        <end position="309"/>
    </location>
</feature>
<feature type="transmembrane region" description="Helical" evidence="6">
    <location>
        <begin position="220"/>
        <end position="240"/>
    </location>
</feature>
<dbReference type="InterPro" id="IPR011701">
    <property type="entry name" value="MFS"/>
</dbReference>
<keyword evidence="4 6" id="KW-1133">Transmembrane helix</keyword>
<keyword evidence="9" id="KW-1185">Reference proteome</keyword>
<keyword evidence="2" id="KW-0813">Transport</keyword>
<evidence type="ECO:0000256" key="3">
    <source>
        <dbReference type="ARBA" id="ARBA00022692"/>
    </source>
</evidence>
<dbReference type="AlphaFoldDB" id="A0AA43QVL9"/>
<dbReference type="SUPFAM" id="SSF103473">
    <property type="entry name" value="MFS general substrate transporter"/>
    <property type="match status" value="1"/>
</dbReference>
<dbReference type="Proteomes" id="UP001161017">
    <property type="component" value="Unassembled WGS sequence"/>
</dbReference>
<accession>A0AA43QVL9</accession>
<evidence type="ECO:0000313" key="9">
    <source>
        <dbReference type="Proteomes" id="UP001161017"/>
    </source>
</evidence>
<dbReference type="EMBL" id="JAPUFD010000026">
    <property type="protein sequence ID" value="MDI1493375.1"/>
    <property type="molecule type" value="Genomic_DNA"/>
</dbReference>
<evidence type="ECO:0000256" key="2">
    <source>
        <dbReference type="ARBA" id="ARBA00022448"/>
    </source>
</evidence>
<feature type="transmembrane region" description="Helical" evidence="6">
    <location>
        <begin position="105"/>
        <end position="124"/>
    </location>
</feature>
<feature type="transmembrane region" description="Helical" evidence="6">
    <location>
        <begin position="246"/>
        <end position="267"/>
    </location>
</feature>
<dbReference type="Gene3D" id="1.20.1250.20">
    <property type="entry name" value="MFS general substrate transporter like domains"/>
    <property type="match status" value="1"/>
</dbReference>
<proteinExistence type="predicted"/>
<sequence length="423" mass="45360">MEMTSDATKNHASNDSKVRVVPNGSTEHIAAAQSRDTAGTEAASQDSDSITGWRLTIIATAIPRITDQFHSLDQVGWYASALFLAVAATQSFWGKAFKFFPLKIVYLVAIFIFELGSLLCGVAPNSSTLIAGRAITGFGVAGYLAGSYIIIGVCAPEKHRPALTALMGSAYSIASVVGPFYINLPCGAVAGAFVFLFLRIPSAAKPAQATWKEKLRQMDITGVILVTAAVVCYLFALQWGGVSKDWGSADVVGTLVGFTSLLTLFFVHEWWEGERSLLLPSVMKNRTILSGCIFSFFIAGHFYILLYYLPIYFQAVRGASATASVFQSLGGAIIVSAGQSIFQNELIDALPYTSPNLDPKAVLAVGATDIKNVFPASELPGIYDAYMKGIRLAFACSIPMSGVAALVAISQPWFKLPKEQKKE</sequence>
<dbReference type="InterPro" id="IPR036259">
    <property type="entry name" value="MFS_trans_sf"/>
</dbReference>
<comment type="caution">
    <text evidence="8">The sequence shown here is derived from an EMBL/GenBank/DDBJ whole genome shotgun (WGS) entry which is preliminary data.</text>
</comment>
<evidence type="ECO:0000256" key="4">
    <source>
        <dbReference type="ARBA" id="ARBA00022989"/>
    </source>
</evidence>
<evidence type="ECO:0000256" key="6">
    <source>
        <dbReference type="SAM" id="Phobius"/>
    </source>
</evidence>
<keyword evidence="5 6" id="KW-0472">Membrane</keyword>
<gene>
    <name evidence="8" type="ORF">OHK93_005163</name>
</gene>
<evidence type="ECO:0000313" key="8">
    <source>
        <dbReference type="EMBL" id="MDI1493375.1"/>
    </source>
</evidence>
<reference evidence="8" key="1">
    <citation type="journal article" date="2023" name="Genome Biol. Evol.">
        <title>First Whole Genome Sequence and Flow Cytometry Genome Size Data for the Lichen-Forming Fungus Ramalina farinacea (Ascomycota).</title>
        <authorList>
            <person name="Llewellyn T."/>
            <person name="Mian S."/>
            <person name="Hill R."/>
            <person name="Leitch I.J."/>
            <person name="Gaya E."/>
        </authorList>
    </citation>
    <scope>NUCLEOTIDE SEQUENCE</scope>
    <source>
        <strain evidence="8">LIQ254RAFAR</strain>
    </source>
</reference>